<evidence type="ECO:0000313" key="3">
    <source>
        <dbReference type="Proteomes" id="UP000183788"/>
    </source>
</evidence>
<dbReference type="EMBL" id="CP140154">
    <property type="protein sequence ID" value="WQG89296.1"/>
    <property type="molecule type" value="Genomic_DNA"/>
</dbReference>
<dbReference type="Proteomes" id="UP001326715">
    <property type="component" value="Chromosome"/>
</dbReference>
<reference evidence="2 4" key="2">
    <citation type="submission" date="2023-11" db="EMBL/GenBank/DDBJ databases">
        <title>MicrobeMod: A computational toolkit for identifying prokaryotic methylation and restriction-modification with nanopore sequencing.</title>
        <authorList>
            <person name="Crits-Christoph A."/>
            <person name="Kang S.C."/>
            <person name="Lee H."/>
            <person name="Ostrov N."/>
        </authorList>
    </citation>
    <scope>NUCLEOTIDE SEQUENCE [LARGE SCALE GENOMIC DNA]</scope>
    <source>
        <strain evidence="2 4">ATCC 23090</strain>
    </source>
</reference>
<dbReference type="EMBL" id="FPIZ01000008">
    <property type="protein sequence ID" value="SFW61324.1"/>
    <property type="molecule type" value="Genomic_DNA"/>
</dbReference>
<sequence length="157" mass="17353">MKKMLFLFFLAITSFCPGCKKDEAKDPCAGFAWLTAPTVVKLTFIDKTTGENILLAKNIDASKITITPQTDISGISTGKGYKDGVLAFHIEDYLKGEFKYSIKIDGVGTSTLAYTNEEKLLDNPCHPSTIIVHEPAITEYAYTTTRDGTWFIITVKI</sequence>
<dbReference type="OrthoDB" id="663862at2"/>
<evidence type="ECO:0000313" key="1">
    <source>
        <dbReference type="EMBL" id="SFW61324.1"/>
    </source>
</evidence>
<dbReference type="AlphaFoldDB" id="A0A1K1QNP9"/>
<proteinExistence type="predicted"/>
<dbReference type="RefSeq" id="WP_072361437.1">
    <property type="nucleotide sequence ID" value="NZ_CP139972.1"/>
</dbReference>
<dbReference type="Proteomes" id="UP000183788">
    <property type="component" value="Unassembled WGS sequence"/>
</dbReference>
<gene>
    <name evidence="1" type="ORF">SAMN05661012_02955</name>
    <name evidence="2" type="ORF">SR876_30660</name>
</gene>
<reference evidence="1 3" key="1">
    <citation type="submission" date="2016-11" db="EMBL/GenBank/DDBJ databases">
        <authorList>
            <person name="Jaros S."/>
            <person name="Januszkiewicz K."/>
            <person name="Wedrychowicz H."/>
        </authorList>
    </citation>
    <scope>NUCLEOTIDE SEQUENCE [LARGE SCALE GENOMIC DNA]</scope>
    <source>
        <strain evidence="1 3">DSM 784</strain>
    </source>
</reference>
<keyword evidence="4" id="KW-1185">Reference proteome</keyword>
<evidence type="ECO:0000313" key="2">
    <source>
        <dbReference type="EMBL" id="WQG89296.1"/>
    </source>
</evidence>
<organism evidence="1 3">
    <name type="scientific">Chitinophaga sancti</name>
    <dbReference type="NCBI Taxonomy" id="1004"/>
    <lineage>
        <taxon>Bacteria</taxon>
        <taxon>Pseudomonadati</taxon>
        <taxon>Bacteroidota</taxon>
        <taxon>Chitinophagia</taxon>
        <taxon>Chitinophagales</taxon>
        <taxon>Chitinophagaceae</taxon>
        <taxon>Chitinophaga</taxon>
    </lineage>
</organism>
<accession>A0A1K1QNP9</accession>
<name>A0A1K1QNP9_9BACT</name>
<protein>
    <submittedName>
        <fullName evidence="1">Uncharacterized protein</fullName>
    </submittedName>
</protein>
<evidence type="ECO:0000313" key="4">
    <source>
        <dbReference type="Proteomes" id="UP001326715"/>
    </source>
</evidence>